<dbReference type="PANTHER" id="PTHR30136:SF24">
    <property type="entry name" value="HTH-TYPE TRANSCRIPTIONAL REPRESSOR ALLR"/>
    <property type="match status" value="1"/>
</dbReference>
<keyword evidence="8" id="KW-1185">Reference proteome</keyword>
<name>A0A5M4FK83_9ACTN</name>
<dbReference type="Gene3D" id="1.10.10.10">
    <property type="entry name" value="Winged helix-like DNA-binding domain superfamily/Winged helix DNA-binding domain"/>
    <property type="match status" value="1"/>
</dbReference>
<evidence type="ECO:0000259" key="6">
    <source>
        <dbReference type="PROSITE" id="PS51078"/>
    </source>
</evidence>
<dbReference type="Pfam" id="PF09339">
    <property type="entry name" value="HTH_IclR"/>
    <property type="match status" value="1"/>
</dbReference>
<proteinExistence type="predicted"/>
<dbReference type="AlphaFoldDB" id="A0A5M4FK83"/>
<evidence type="ECO:0000313" key="7">
    <source>
        <dbReference type="EMBL" id="KAA1400163.1"/>
    </source>
</evidence>
<dbReference type="InterPro" id="IPR036388">
    <property type="entry name" value="WH-like_DNA-bd_sf"/>
</dbReference>
<dbReference type="SUPFAM" id="SSF46785">
    <property type="entry name" value="Winged helix' DNA-binding domain"/>
    <property type="match status" value="1"/>
</dbReference>
<feature type="domain" description="HTH iclR-type" evidence="5">
    <location>
        <begin position="16"/>
        <end position="76"/>
    </location>
</feature>
<dbReference type="InterPro" id="IPR029016">
    <property type="entry name" value="GAF-like_dom_sf"/>
</dbReference>
<dbReference type="Gene3D" id="3.30.450.40">
    <property type="match status" value="2"/>
</dbReference>
<evidence type="ECO:0000259" key="5">
    <source>
        <dbReference type="PROSITE" id="PS51077"/>
    </source>
</evidence>
<dbReference type="Proteomes" id="UP000380867">
    <property type="component" value="Unassembled WGS sequence"/>
</dbReference>
<dbReference type="GO" id="GO:0045892">
    <property type="term" value="P:negative regulation of DNA-templated transcription"/>
    <property type="evidence" value="ECO:0007669"/>
    <property type="project" value="TreeGrafter"/>
</dbReference>
<gene>
    <name evidence="7" type="ORF">ESP70_005360</name>
</gene>
<evidence type="ECO:0000256" key="1">
    <source>
        <dbReference type="ARBA" id="ARBA00023015"/>
    </source>
</evidence>
<keyword evidence="2" id="KW-0238">DNA-binding</keyword>
<sequence>MAQGVTVTEPSGSSSTRTVDRALALLAEVCAEEAISLSECARRAQLPASTALRLLRTLESSGFVARDEEGWFGAGPRIIQLGASALGRQTLVRLTEPALHRIVAATGESAYLSIAGPSNTAIYVAMIEGTHSVRHTSWIGRAIPLEGLAVGRALTSLVPAEGYVAQRDRLEPDVTAIAAPIRRPGGVAGAISLLGPTYRIDDETMHLFGQLVAREAQDLSQQLGMPTRTDSAPSARSATEQETGT</sequence>
<reference evidence="7" key="1">
    <citation type="submission" date="2019-09" db="EMBL/GenBank/DDBJ databases">
        <authorList>
            <person name="Li J."/>
        </authorList>
    </citation>
    <scope>NUCLEOTIDE SEQUENCE [LARGE SCALE GENOMIC DNA]</scope>
    <source>
        <strain evidence="7">JCM 14732</strain>
    </source>
</reference>
<evidence type="ECO:0000256" key="3">
    <source>
        <dbReference type="ARBA" id="ARBA00023163"/>
    </source>
</evidence>
<dbReference type="SMART" id="SM00346">
    <property type="entry name" value="HTH_ICLR"/>
    <property type="match status" value="1"/>
</dbReference>
<evidence type="ECO:0000256" key="2">
    <source>
        <dbReference type="ARBA" id="ARBA00023125"/>
    </source>
</evidence>
<dbReference type="InterPro" id="IPR014757">
    <property type="entry name" value="Tscrpt_reg_IclR_C"/>
</dbReference>
<keyword evidence="1" id="KW-0805">Transcription regulation</keyword>
<dbReference type="OrthoDB" id="3209193at2"/>
<dbReference type="InterPro" id="IPR050707">
    <property type="entry name" value="HTH_MetabolicPath_Reg"/>
</dbReference>
<protein>
    <submittedName>
        <fullName evidence="7">IclR family transcriptional regulator</fullName>
    </submittedName>
</protein>
<comment type="caution">
    <text evidence="7">The sequence shown here is derived from an EMBL/GenBank/DDBJ whole genome shotgun (WGS) entry which is preliminary data.</text>
</comment>
<dbReference type="InterPro" id="IPR005471">
    <property type="entry name" value="Tscrpt_reg_IclR_N"/>
</dbReference>
<dbReference type="PANTHER" id="PTHR30136">
    <property type="entry name" value="HELIX-TURN-HELIX TRANSCRIPTIONAL REGULATOR, ICLR FAMILY"/>
    <property type="match status" value="1"/>
</dbReference>
<evidence type="ECO:0000313" key="8">
    <source>
        <dbReference type="Proteomes" id="UP000380867"/>
    </source>
</evidence>
<dbReference type="InterPro" id="IPR036390">
    <property type="entry name" value="WH_DNA-bd_sf"/>
</dbReference>
<dbReference type="GO" id="GO:0003700">
    <property type="term" value="F:DNA-binding transcription factor activity"/>
    <property type="evidence" value="ECO:0007669"/>
    <property type="project" value="TreeGrafter"/>
</dbReference>
<evidence type="ECO:0000256" key="4">
    <source>
        <dbReference type="SAM" id="MobiDB-lite"/>
    </source>
</evidence>
<dbReference type="EMBL" id="SDPQ02000001">
    <property type="protein sequence ID" value="KAA1400163.1"/>
    <property type="molecule type" value="Genomic_DNA"/>
</dbReference>
<feature type="region of interest" description="Disordered" evidence="4">
    <location>
        <begin position="223"/>
        <end position="245"/>
    </location>
</feature>
<keyword evidence="3" id="KW-0804">Transcription</keyword>
<dbReference type="SUPFAM" id="SSF55781">
    <property type="entry name" value="GAF domain-like"/>
    <property type="match status" value="1"/>
</dbReference>
<dbReference type="Pfam" id="PF01614">
    <property type="entry name" value="IclR_C"/>
    <property type="match status" value="2"/>
</dbReference>
<dbReference type="GO" id="GO:0003677">
    <property type="term" value="F:DNA binding"/>
    <property type="evidence" value="ECO:0007669"/>
    <property type="project" value="UniProtKB-KW"/>
</dbReference>
<dbReference type="PROSITE" id="PS51077">
    <property type="entry name" value="HTH_ICLR"/>
    <property type="match status" value="1"/>
</dbReference>
<accession>A0A5M4FK83</accession>
<organism evidence="7 8">
    <name type="scientific">Aeromicrobium ginsengisoli</name>
    <dbReference type="NCBI Taxonomy" id="363867"/>
    <lineage>
        <taxon>Bacteria</taxon>
        <taxon>Bacillati</taxon>
        <taxon>Actinomycetota</taxon>
        <taxon>Actinomycetes</taxon>
        <taxon>Propionibacteriales</taxon>
        <taxon>Nocardioidaceae</taxon>
        <taxon>Aeromicrobium</taxon>
    </lineage>
</organism>
<feature type="domain" description="IclR-ED" evidence="6">
    <location>
        <begin position="77"/>
        <end position="225"/>
    </location>
</feature>
<dbReference type="PROSITE" id="PS51078">
    <property type="entry name" value="ICLR_ED"/>
    <property type="match status" value="1"/>
</dbReference>